<organism evidence="2 3">
    <name type="scientific">Nocardia vinacea</name>
    <dbReference type="NCBI Taxonomy" id="96468"/>
    <lineage>
        <taxon>Bacteria</taxon>
        <taxon>Bacillati</taxon>
        <taxon>Actinomycetota</taxon>
        <taxon>Actinomycetes</taxon>
        <taxon>Mycobacteriales</taxon>
        <taxon>Nocardiaceae</taxon>
        <taxon>Nocardia</taxon>
    </lineage>
</organism>
<feature type="region of interest" description="Disordered" evidence="1">
    <location>
        <begin position="1"/>
        <end position="20"/>
    </location>
</feature>
<accession>A0ABZ1YLP5</accession>
<dbReference type="Proteomes" id="UP001432062">
    <property type="component" value="Chromosome"/>
</dbReference>
<dbReference type="RefSeq" id="WP_329405759.1">
    <property type="nucleotide sequence ID" value="NZ_CP109441.1"/>
</dbReference>
<proteinExistence type="predicted"/>
<dbReference type="EMBL" id="CP109441">
    <property type="protein sequence ID" value="WUV43210.1"/>
    <property type="molecule type" value="Genomic_DNA"/>
</dbReference>
<evidence type="ECO:0000313" key="2">
    <source>
        <dbReference type="EMBL" id="WUV43210.1"/>
    </source>
</evidence>
<feature type="compositionally biased region" description="Basic residues" evidence="1">
    <location>
        <begin position="1"/>
        <end position="19"/>
    </location>
</feature>
<sequence>MASKSRRKELQKVRQRRAARQPAVLDRHARSVMTSVWDLGRQLSMLASSGETRANAAQLLSEAVEQLAGEVGQYPLFQTCEVVRLACLPWNIGGQVQPDTEDGVTLAELLVLVAATDPSDVPNPSSDDLNLFTEAKRWKKHAKDLVNLSLVEQFAALKDAGTASVLDKISLSMRGSEVWIRSSSYPDMLTATITALFEPPEIGEALQRNIGFTATEALTVLETCHDLQVEGWSTRMDANAAAFQELSDSGANRNDIDPDDPRLALIRRTWIEAWQATGDSVSVKPAAIADRSGLDVEVVQAVAGQFRLDIAGRTPKQIVRAFTAGDNPLRTNPLLVSENGNLMLVHSALNHRAVRENLEQILKADPPAWDKYQYHRGQLLERLTAEAFERLLPAADVYASFEYFVPIDDEQAAKEPSDYTRKVEGDLLFVLDDVAVIVEAKAVAINPRSRAGDTRRLRRDLIAIIKDASKQASRLAERIEVDGGVRMHKTGWLDLSHIREIHLAAVSLEDLVSVATATADLLAADLLDEARIPWTVSIHDLQIIGELIDTPAEFLLYLRRRRDREATMFYAAPDELDLFLFFYENGLYVAPDPDKVQDELPFIKPTTAARRHRRQLKRTFITSRTDALDQWHYSRLDPDRSDAPKPTLNGSPLVPFVRELQTRADYGWLSIGATLLSGSTKTQADLSRQAKGLLKNPDPLGRERSATLPIGSTRENAWLLVWITRPRDRTIEEATAHAVNYLRAKKYQLGLTRGVAFLFDEADRTLCAVLYNGDRPTPDPALDEQIKQLFPVEDLPNRPPPKARRR</sequence>
<evidence type="ECO:0000256" key="1">
    <source>
        <dbReference type="SAM" id="MobiDB-lite"/>
    </source>
</evidence>
<evidence type="ECO:0000313" key="3">
    <source>
        <dbReference type="Proteomes" id="UP001432062"/>
    </source>
</evidence>
<evidence type="ECO:0008006" key="4">
    <source>
        <dbReference type="Google" id="ProtNLM"/>
    </source>
</evidence>
<protein>
    <recommendedName>
        <fullName evidence="4">Preprotein translocase subunit SecA</fullName>
    </recommendedName>
</protein>
<name>A0ABZ1YLP5_9NOCA</name>
<gene>
    <name evidence="2" type="ORF">OG563_28755</name>
</gene>
<reference evidence="2" key="1">
    <citation type="submission" date="2022-10" db="EMBL/GenBank/DDBJ databases">
        <title>The complete genomes of actinobacterial strains from the NBC collection.</title>
        <authorList>
            <person name="Joergensen T.S."/>
            <person name="Alvarez Arevalo M."/>
            <person name="Sterndorff E.B."/>
            <person name="Faurdal D."/>
            <person name="Vuksanovic O."/>
            <person name="Mourched A.-S."/>
            <person name="Charusanti P."/>
            <person name="Shaw S."/>
            <person name="Blin K."/>
            <person name="Weber T."/>
        </authorList>
    </citation>
    <scope>NUCLEOTIDE SEQUENCE</scope>
    <source>
        <strain evidence="2">NBC_01482</strain>
    </source>
</reference>
<keyword evidence="3" id="KW-1185">Reference proteome</keyword>